<dbReference type="Proteomes" id="UP000596742">
    <property type="component" value="Unassembled WGS sequence"/>
</dbReference>
<name>A0A8B6DGZ3_MYTGA</name>
<reference evidence="1" key="1">
    <citation type="submission" date="2018-11" db="EMBL/GenBank/DDBJ databases">
        <authorList>
            <person name="Alioto T."/>
            <person name="Alioto T."/>
        </authorList>
    </citation>
    <scope>NUCLEOTIDE SEQUENCE</scope>
</reference>
<comment type="caution">
    <text evidence="1">The sequence shown here is derived from an EMBL/GenBank/DDBJ whole genome shotgun (WGS) entry which is preliminary data.</text>
</comment>
<dbReference type="AlphaFoldDB" id="A0A8B6DGZ3"/>
<dbReference type="OrthoDB" id="6180385at2759"/>
<keyword evidence="2" id="KW-1185">Reference proteome</keyword>
<evidence type="ECO:0000313" key="2">
    <source>
        <dbReference type="Proteomes" id="UP000596742"/>
    </source>
</evidence>
<organism evidence="1 2">
    <name type="scientific">Mytilus galloprovincialis</name>
    <name type="common">Mediterranean mussel</name>
    <dbReference type="NCBI Taxonomy" id="29158"/>
    <lineage>
        <taxon>Eukaryota</taxon>
        <taxon>Metazoa</taxon>
        <taxon>Spiralia</taxon>
        <taxon>Lophotrochozoa</taxon>
        <taxon>Mollusca</taxon>
        <taxon>Bivalvia</taxon>
        <taxon>Autobranchia</taxon>
        <taxon>Pteriomorphia</taxon>
        <taxon>Mytilida</taxon>
        <taxon>Mytiloidea</taxon>
        <taxon>Mytilidae</taxon>
        <taxon>Mytilinae</taxon>
        <taxon>Mytilus</taxon>
    </lineage>
</organism>
<protein>
    <submittedName>
        <fullName evidence="1">Uncharacterized protein</fullName>
    </submittedName>
</protein>
<evidence type="ECO:0000313" key="1">
    <source>
        <dbReference type="EMBL" id="VDI19972.1"/>
    </source>
</evidence>
<dbReference type="EMBL" id="UYJE01003522">
    <property type="protein sequence ID" value="VDI19972.1"/>
    <property type="molecule type" value="Genomic_DNA"/>
</dbReference>
<sequence>MEKINIDPNEQDISHGDNNNSYLDLMAAAEIPKIRTEMDYCGDLLGETEDTTSVVKFQTLTEKYPANKNFDRSFETSMAKLQSSVSREHNKLKCRKNGTVNFIKENVDGNKLQCFHQ</sequence>
<gene>
    <name evidence="1" type="ORF">MGAL_10B032506</name>
</gene>
<accession>A0A8B6DGZ3</accession>
<proteinExistence type="predicted"/>